<dbReference type="AlphaFoldDB" id="A0AAV9Z7G2"/>
<organism evidence="2 3">
    <name type="scientific">Favolaschia claudopus</name>
    <dbReference type="NCBI Taxonomy" id="2862362"/>
    <lineage>
        <taxon>Eukaryota</taxon>
        <taxon>Fungi</taxon>
        <taxon>Dikarya</taxon>
        <taxon>Basidiomycota</taxon>
        <taxon>Agaricomycotina</taxon>
        <taxon>Agaricomycetes</taxon>
        <taxon>Agaricomycetidae</taxon>
        <taxon>Agaricales</taxon>
        <taxon>Marasmiineae</taxon>
        <taxon>Mycenaceae</taxon>
        <taxon>Favolaschia</taxon>
    </lineage>
</organism>
<evidence type="ECO:0000313" key="2">
    <source>
        <dbReference type="EMBL" id="KAK6974344.1"/>
    </source>
</evidence>
<keyword evidence="3" id="KW-1185">Reference proteome</keyword>
<feature type="non-terminal residue" evidence="2">
    <location>
        <position position="239"/>
    </location>
</feature>
<reference evidence="2 3" key="1">
    <citation type="journal article" date="2024" name="J Genomics">
        <title>Draft genome sequencing and assembly of Favolaschia claudopus CIRM-BRFM 2984 isolated from oak limbs.</title>
        <authorList>
            <person name="Navarro D."/>
            <person name="Drula E."/>
            <person name="Chaduli D."/>
            <person name="Cazenave R."/>
            <person name="Ahrendt S."/>
            <person name="Wang J."/>
            <person name="Lipzen A."/>
            <person name="Daum C."/>
            <person name="Barry K."/>
            <person name="Grigoriev I.V."/>
            <person name="Favel A."/>
            <person name="Rosso M.N."/>
            <person name="Martin F."/>
        </authorList>
    </citation>
    <scope>NUCLEOTIDE SEQUENCE [LARGE SCALE GENOMIC DNA]</scope>
    <source>
        <strain evidence="2 3">CIRM-BRFM 2984</strain>
    </source>
</reference>
<comment type="caution">
    <text evidence="2">The sequence shown here is derived from an EMBL/GenBank/DDBJ whole genome shotgun (WGS) entry which is preliminary data.</text>
</comment>
<gene>
    <name evidence="2" type="ORF">R3P38DRAFT_3296714</name>
</gene>
<accession>A0AAV9Z7G2</accession>
<evidence type="ECO:0000256" key="1">
    <source>
        <dbReference type="SAM" id="MobiDB-lite"/>
    </source>
</evidence>
<protein>
    <submittedName>
        <fullName evidence="2">Uncharacterized protein</fullName>
    </submittedName>
</protein>
<proteinExistence type="predicted"/>
<sequence length="239" mass="25977">MLWHVCATRDSSPSPQPSRNPTTQDGTAAVTGSKVSGKELFLVPLTPTPALYVFFSNLQYIPDLATFRSTNSSNLISLWIYSSGPQRGHAGVTGTASSSDNPPPLDLRLGSIDSRSYQVSPIFEGATPFKFSPTAVDFGSRRAVAYVINLGTLHHIFRLHVQEYHGCLAFFRKVVGWATRIIFQYSIYSTSTYTGRSSASAEHPKISPLILVPSGSALSLFDHDDISVLPSSKCPHLNS</sequence>
<feature type="region of interest" description="Disordered" evidence="1">
    <location>
        <begin position="6"/>
        <end position="29"/>
    </location>
</feature>
<feature type="compositionally biased region" description="Polar residues" evidence="1">
    <location>
        <begin position="9"/>
        <end position="26"/>
    </location>
</feature>
<evidence type="ECO:0000313" key="3">
    <source>
        <dbReference type="Proteomes" id="UP001362999"/>
    </source>
</evidence>
<dbReference type="Proteomes" id="UP001362999">
    <property type="component" value="Unassembled WGS sequence"/>
</dbReference>
<dbReference type="EMBL" id="JAWWNJ010000185">
    <property type="protein sequence ID" value="KAK6974344.1"/>
    <property type="molecule type" value="Genomic_DNA"/>
</dbReference>
<name>A0AAV9Z7G2_9AGAR</name>